<dbReference type="AlphaFoldDB" id="A0A2M8KTT4"/>
<feature type="non-terminal residue" evidence="1">
    <location>
        <position position="86"/>
    </location>
</feature>
<organism evidence="1 2">
    <name type="scientific">Candidatus Roizmanbacteria bacterium CG10_big_fil_rev_8_21_14_0_10_39_6</name>
    <dbReference type="NCBI Taxonomy" id="1974853"/>
    <lineage>
        <taxon>Bacteria</taxon>
        <taxon>Candidatus Roizmaniibacteriota</taxon>
    </lineage>
</organism>
<name>A0A2M8KTT4_9BACT</name>
<dbReference type="Proteomes" id="UP000229554">
    <property type="component" value="Unassembled WGS sequence"/>
</dbReference>
<comment type="caution">
    <text evidence="1">The sequence shown here is derived from an EMBL/GenBank/DDBJ whole genome shotgun (WGS) entry which is preliminary data.</text>
</comment>
<evidence type="ECO:0000313" key="2">
    <source>
        <dbReference type="Proteomes" id="UP000229554"/>
    </source>
</evidence>
<reference evidence="2" key="1">
    <citation type="submission" date="2017-09" db="EMBL/GenBank/DDBJ databases">
        <title>Depth-based differentiation of microbial function through sediment-hosted aquifers and enrichment of novel symbionts in the deep terrestrial subsurface.</title>
        <authorList>
            <person name="Probst A.J."/>
            <person name="Ladd B."/>
            <person name="Jarett J.K."/>
            <person name="Geller-Mcgrath D.E."/>
            <person name="Sieber C.M.K."/>
            <person name="Emerson J.B."/>
            <person name="Anantharaman K."/>
            <person name="Thomas B.C."/>
            <person name="Malmstrom R."/>
            <person name="Stieglmeier M."/>
            <person name="Klingl A."/>
            <person name="Woyke T."/>
            <person name="Ryan C.M."/>
            <person name="Banfield J.F."/>
        </authorList>
    </citation>
    <scope>NUCLEOTIDE SEQUENCE [LARGE SCALE GENOMIC DNA]</scope>
</reference>
<gene>
    <name evidence="1" type="ORF">COU88_00120</name>
</gene>
<dbReference type="EMBL" id="PFED01000004">
    <property type="protein sequence ID" value="PJE63329.1"/>
    <property type="molecule type" value="Genomic_DNA"/>
</dbReference>
<proteinExistence type="predicted"/>
<protein>
    <submittedName>
        <fullName evidence="1">Uncharacterized protein</fullName>
    </submittedName>
</protein>
<evidence type="ECO:0000313" key="1">
    <source>
        <dbReference type="EMBL" id="PJE63329.1"/>
    </source>
</evidence>
<accession>A0A2M8KTT4</accession>
<sequence>MKHNSSNEVTSKLIQPTHGVTIRADGAFQTRESCVNYLSHRTRVDIDRIYGVHQIHGSTVHVLSSTDTSQSIYSLDADGLVLQKKH</sequence>